<keyword evidence="1" id="KW-0540">Nuclease</keyword>
<keyword evidence="6" id="KW-1185">Reference proteome</keyword>
<dbReference type="InterPro" id="IPR037057">
    <property type="entry name" value="DNA_rep_MutH/T2_RE_sf"/>
</dbReference>
<dbReference type="EMBL" id="JASHIF010000002">
    <property type="protein sequence ID" value="MDI9857971.1"/>
    <property type="molecule type" value="Genomic_DNA"/>
</dbReference>
<dbReference type="GO" id="GO:0004519">
    <property type="term" value="F:endonuclease activity"/>
    <property type="evidence" value="ECO:0007669"/>
    <property type="project" value="UniProtKB-KW"/>
</dbReference>
<protein>
    <submittedName>
        <fullName evidence="5">MutH/Sau3AI family endonuclease</fullName>
    </submittedName>
</protein>
<evidence type="ECO:0000313" key="6">
    <source>
        <dbReference type="Proteomes" id="UP001236507"/>
    </source>
</evidence>
<dbReference type="SUPFAM" id="SSF52980">
    <property type="entry name" value="Restriction endonuclease-like"/>
    <property type="match status" value="1"/>
</dbReference>
<evidence type="ECO:0000256" key="1">
    <source>
        <dbReference type="ARBA" id="ARBA00022722"/>
    </source>
</evidence>
<feature type="domain" description="DNA mismatch repair MutH/Type II restriction enzyme Sau3AI" evidence="4">
    <location>
        <begin position="60"/>
        <end position="123"/>
    </location>
</feature>
<reference evidence="5 6" key="1">
    <citation type="submission" date="2023-05" db="EMBL/GenBank/DDBJ databases">
        <title>Novel species of genus Flectobacillus isolated from stream in China.</title>
        <authorList>
            <person name="Lu H."/>
        </authorList>
    </citation>
    <scope>NUCLEOTIDE SEQUENCE [LARGE SCALE GENOMIC DNA]</scope>
    <source>
        <strain evidence="5 6">KCTC 42575</strain>
    </source>
</reference>
<evidence type="ECO:0000259" key="4">
    <source>
        <dbReference type="Pfam" id="PF02976"/>
    </source>
</evidence>
<dbReference type="InterPro" id="IPR011335">
    <property type="entry name" value="Restrct_endonuc-II-like"/>
</dbReference>
<dbReference type="Gene3D" id="3.40.600.10">
    <property type="entry name" value="DNA mismatch repair MutH/Restriction endonuclease, type II"/>
    <property type="match status" value="1"/>
</dbReference>
<dbReference type="Proteomes" id="UP001236507">
    <property type="component" value="Unassembled WGS sequence"/>
</dbReference>
<evidence type="ECO:0000313" key="5">
    <source>
        <dbReference type="EMBL" id="MDI9857971.1"/>
    </source>
</evidence>
<name>A0ABT6Y369_9BACT</name>
<keyword evidence="3" id="KW-0378">Hydrolase</keyword>
<dbReference type="RefSeq" id="WP_283343246.1">
    <property type="nucleotide sequence ID" value="NZ_JASHIF010000002.1"/>
</dbReference>
<gene>
    <name evidence="5" type="ORF">QM524_01995</name>
</gene>
<comment type="caution">
    <text evidence="5">The sequence shown here is derived from an EMBL/GenBank/DDBJ whole genome shotgun (WGS) entry which is preliminary data.</text>
</comment>
<evidence type="ECO:0000256" key="3">
    <source>
        <dbReference type="ARBA" id="ARBA00022801"/>
    </source>
</evidence>
<dbReference type="InterPro" id="IPR011337">
    <property type="entry name" value="DNA_rep_MutH/RE_typeII_Sau3AI"/>
</dbReference>
<evidence type="ECO:0000256" key="2">
    <source>
        <dbReference type="ARBA" id="ARBA00022759"/>
    </source>
</evidence>
<sequence>MVTRIVAINNLRRFIGTDLSEIAPDYGISPFSNGKQNKGWKGLTLERLAGLSNSNKQAPNGLGFELKSTSFRLVNDVWKPKETCAITMINPMSLTGTSFFESHCWEKMKSLIFCAVSWNGSQNCSSVLLEVQSFDFLEDSTLLAEIKEDYDTIRNKCITSGFNSLTGKDGKWIQARTKGSGHGSTSRAFYARKQLIEEIINLHI</sequence>
<dbReference type="Pfam" id="PF02976">
    <property type="entry name" value="MutH"/>
    <property type="match status" value="1"/>
</dbReference>
<accession>A0ABT6Y369</accession>
<keyword evidence="2 5" id="KW-0255">Endonuclease</keyword>
<proteinExistence type="predicted"/>
<organism evidence="5 6">
    <name type="scientific">Flectobacillus roseus</name>
    <dbReference type="NCBI Taxonomy" id="502259"/>
    <lineage>
        <taxon>Bacteria</taxon>
        <taxon>Pseudomonadati</taxon>
        <taxon>Bacteroidota</taxon>
        <taxon>Cytophagia</taxon>
        <taxon>Cytophagales</taxon>
        <taxon>Flectobacillaceae</taxon>
        <taxon>Flectobacillus</taxon>
    </lineage>
</organism>